<dbReference type="Gene3D" id="3.30.160.60">
    <property type="entry name" value="Classic Zinc Finger"/>
    <property type="match status" value="1"/>
</dbReference>
<feature type="domain" description="C2H2-type" evidence="6">
    <location>
        <begin position="211"/>
        <end position="231"/>
    </location>
</feature>
<name>A0A4Z2EZS4_9TELE</name>
<keyword evidence="8" id="KW-1185">Reference proteome</keyword>
<keyword evidence="3" id="KW-0863">Zinc-finger</keyword>
<feature type="compositionally biased region" description="Acidic residues" evidence="5">
    <location>
        <begin position="363"/>
        <end position="375"/>
    </location>
</feature>
<feature type="compositionally biased region" description="Basic residues" evidence="5">
    <location>
        <begin position="127"/>
        <end position="136"/>
    </location>
</feature>
<evidence type="ECO:0000259" key="6">
    <source>
        <dbReference type="PROSITE" id="PS00028"/>
    </source>
</evidence>
<protein>
    <submittedName>
        <fullName evidence="7">Zinc finger protein 350</fullName>
    </submittedName>
</protein>
<dbReference type="PANTHER" id="PTHR24379:SF121">
    <property type="entry name" value="C2H2-TYPE DOMAIN-CONTAINING PROTEIN"/>
    <property type="match status" value="1"/>
</dbReference>
<evidence type="ECO:0000256" key="5">
    <source>
        <dbReference type="SAM" id="MobiDB-lite"/>
    </source>
</evidence>
<evidence type="ECO:0000256" key="3">
    <source>
        <dbReference type="ARBA" id="ARBA00022771"/>
    </source>
</evidence>
<feature type="compositionally biased region" description="Acidic residues" evidence="5">
    <location>
        <begin position="63"/>
        <end position="81"/>
    </location>
</feature>
<reference evidence="7 8" key="1">
    <citation type="submission" date="2019-03" db="EMBL/GenBank/DDBJ databases">
        <title>First draft genome of Liparis tanakae, snailfish: a comprehensive survey of snailfish specific genes.</title>
        <authorList>
            <person name="Kim W."/>
            <person name="Song I."/>
            <person name="Jeong J.-H."/>
            <person name="Kim D."/>
            <person name="Kim S."/>
            <person name="Ryu S."/>
            <person name="Song J.Y."/>
            <person name="Lee S.K."/>
        </authorList>
    </citation>
    <scope>NUCLEOTIDE SEQUENCE [LARGE SCALE GENOMIC DNA]</scope>
    <source>
        <tissue evidence="7">Muscle</tissue>
    </source>
</reference>
<evidence type="ECO:0000256" key="2">
    <source>
        <dbReference type="ARBA" id="ARBA00022737"/>
    </source>
</evidence>
<proteinExistence type="predicted"/>
<dbReference type="OrthoDB" id="7331812at2759"/>
<feature type="region of interest" description="Disordered" evidence="5">
    <location>
        <begin position="42"/>
        <end position="83"/>
    </location>
</feature>
<dbReference type="InterPro" id="IPR013087">
    <property type="entry name" value="Znf_C2H2_type"/>
</dbReference>
<dbReference type="InterPro" id="IPR036236">
    <property type="entry name" value="Znf_C2H2_sf"/>
</dbReference>
<sequence>MSDFMPSNESPAAGARPASANWGVATGMDQITVVRIDDTHIAEERSHAGGRAKAAYYDMDYSMPEEEEQEEEKEEEGEEDGVYVIEYSNPEEEGESYQFTMSVDRSLPALKRPAAPQSPAAPPPAKPSRRPRQKRKSMAEEEEEEEEEKRPLVSNMCILELGEPDGAASTPPGRLRCSLCPPPGRTFKRASGLAVHQKHLHFLEGNKTFYCTTCRQPVRTQAELDAHTKRHANRGAAFTCTLCPAPAPTYRGSRIGLKSHLSRQHAGVVPRCRVCDKGFGSLDAYLADQFRHVGVSPFFCGRCRIYEMTERGLDVHVRNHGRKERRKEEKERKLKEEEEKREEKKEEELPQESGGSRPQTLEGDPDNSSTDDSDF</sequence>
<dbReference type="SUPFAM" id="SSF57667">
    <property type="entry name" value="beta-beta-alpha zinc fingers"/>
    <property type="match status" value="1"/>
</dbReference>
<feature type="region of interest" description="Disordered" evidence="5">
    <location>
        <begin position="319"/>
        <end position="375"/>
    </location>
</feature>
<dbReference type="Proteomes" id="UP000314294">
    <property type="component" value="Unassembled WGS sequence"/>
</dbReference>
<evidence type="ECO:0000256" key="1">
    <source>
        <dbReference type="ARBA" id="ARBA00022723"/>
    </source>
</evidence>
<comment type="caution">
    <text evidence="7">The sequence shown here is derived from an EMBL/GenBank/DDBJ whole genome shotgun (WGS) entry which is preliminary data.</text>
</comment>
<dbReference type="GO" id="GO:0008270">
    <property type="term" value="F:zinc ion binding"/>
    <property type="evidence" value="ECO:0007669"/>
    <property type="project" value="UniProtKB-KW"/>
</dbReference>
<dbReference type="EMBL" id="SRLO01001981">
    <property type="protein sequence ID" value="TNN34365.1"/>
    <property type="molecule type" value="Genomic_DNA"/>
</dbReference>
<feature type="region of interest" description="Disordered" evidence="5">
    <location>
        <begin position="112"/>
        <end position="154"/>
    </location>
</feature>
<gene>
    <name evidence="7" type="primary">ZNF350</name>
    <name evidence="7" type="ORF">EYF80_055467</name>
</gene>
<feature type="compositionally biased region" description="Polar residues" evidence="5">
    <location>
        <begin position="1"/>
        <end position="10"/>
    </location>
</feature>
<dbReference type="PROSITE" id="PS00028">
    <property type="entry name" value="ZINC_FINGER_C2H2_1"/>
    <property type="match status" value="1"/>
</dbReference>
<accession>A0A4Z2EZS4</accession>
<keyword evidence="1" id="KW-0479">Metal-binding</keyword>
<keyword evidence="2" id="KW-0677">Repeat</keyword>
<dbReference type="SMART" id="SM00355">
    <property type="entry name" value="ZnF_C2H2"/>
    <property type="match status" value="5"/>
</dbReference>
<feature type="region of interest" description="Disordered" evidence="5">
    <location>
        <begin position="1"/>
        <end position="24"/>
    </location>
</feature>
<dbReference type="AlphaFoldDB" id="A0A4Z2EZS4"/>
<evidence type="ECO:0000313" key="8">
    <source>
        <dbReference type="Proteomes" id="UP000314294"/>
    </source>
</evidence>
<organism evidence="7 8">
    <name type="scientific">Liparis tanakae</name>
    <name type="common">Tanaka's snailfish</name>
    <dbReference type="NCBI Taxonomy" id="230148"/>
    <lineage>
        <taxon>Eukaryota</taxon>
        <taxon>Metazoa</taxon>
        <taxon>Chordata</taxon>
        <taxon>Craniata</taxon>
        <taxon>Vertebrata</taxon>
        <taxon>Euteleostomi</taxon>
        <taxon>Actinopterygii</taxon>
        <taxon>Neopterygii</taxon>
        <taxon>Teleostei</taxon>
        <taxon>Neoteleostei</taxon>
        <taxon>Acanthomorphata</taxon>
        <taxon>Eupercaria</taxon>
        <taxon>Perciformes</taxon>
        <taxon>Cottioidei</taxon>
        <taxon>Cottales</taxon>
        <taxon>Liparidae</taxon>
        <taxon>Liparis</taxon>
    </lineage>
</organism>
<dbReference type="PANTHER" id="PTHR24379">
    <property type="entry name" value="KRAB AND ZINC FINGER DOMAIN-CONTAINING"/>
    <property type="match status" value="1"/>
</dbReference>
<evidence type="ECO:0000256" key="4">
    <source>
        <dbReference type="ARBA" id="ARBA00022833"/>
    </source>
</evidence>
<keyword evidence="4" id="KW-0862">Zinc</keyword>
<feature type="compositionally biased region" description="Basic and acidic residues" evidence="5">
    <location>
        <begin position="326"/>
        <end position="348"/>
    </location>
</feature>
<evidence type="ECO:0000313" key="7">
    <source>
        <dbReference type="EMBL" id="TNN34365.1"/>
    </source>
</evidence>